<dbReference type="InterPro" id="IPR022134">
    <property type="entry name" value="DUF3667"/>
</dbReference>
<keyword evidence="4" id="KW-1185">Reference proteome</keyword>
<evidence type="ECO:0000256" key="1">
    <source>
        <dbReference type="SAM" id="MobiDB-lite"/>
    </source>
</evidence>
<dbReference type="Pfam" id="PF12412">
    <property type="entry name" value="DUF3667"/>
    <property type="match status" value="1"/>
</dbReference>
<organism evidence="3 4">
    <name type="scientific">Solilutibacter tolerans</name>
    <dbReference type="NCBI Taxonomy" id="1604334"/>
    <lineage>
        <taxon>Bacteria</taxon>
        <taxon>Pseudomonadati</taxon>
        <taxon>Pseudomonadota</taxon>
        <taxon>Gammaproteobacteria</taxon>
        <taxon>Lysobacterales</taxon>
        <taxon>Lysobacteraceae</taxon>
        <taxon>Solilutibacter</taxon>
    </lineage>
</organism>
<sequence>MQEQPAAAPQRPMPQGAAGPKQPVRLDSAYFDVAVCRDCAAPLETPFCGQCGQKRARRLGWKDLRLETWQHWRLFEISSVQTLRRLITQPGYVAREYVMGMRKKHMHPLKLLAFLVVILILVISSNSFLSICSIQAVQMKK</sequence>
<name>A0A1N6RKR6_9GAMM</name>
<reference evidence="4" key="1">
    <citation type="submission" date="2017-01" db="EMBL/GenBank/DDBJ databases">
        <authorList>
            <person name="Varghese N."/>
            <person name="Submissions S."/>
        </authorList>
    </citation>
    <scope>NUCLEOTIDE SEQUENCE [LARGE SCALE GENOMIC DNA]</scope>
    <source>
        <strain evidence="4">UM1</strain>
    </source>
</reference>
<proteinExistence type="predicted"/>
<gene>
    <name evidence="3" type="ORF">SAMN05421546_1032</name>
</gene>
<protein>
    <recommendedName>
        <fullName evidence="5">DUF3667 domain-containing protein</fullName>
    </recommendedName>
</protein>
<keyword evidence="2" id="KW-0472">Membrane</keyword>
<evidence type="ECO:0008006" key="5">
    <source>
        <dbReference type="Google" id="ProtNLM"/>
    </source>
</evidence>
<evidence type="ECO:0000313" key="4">
    <source>
        <dbReference type="Proteomes" id="UP000241788"/>
    </source>
</evidence>
<feature type="region of interest" description="Disordered" evidence="1">
    <location>
        <begin position="1"/>
        <end position="21"/>
    </location>
</feature>
<keyword evidence="2" id="KW-0812">Transmembrane</keyword>
<accession>A0A1N6RKR6</accession>
<evidence type="ECO:0000313" key="3">
    <source>
        <dbReference type="EMBL" id="SIQ29405.1"/>
    </source>
</evidence>
<feature type="compositionally biased region" description="Low complexity" evidence="1">
    <location>
        <begin position="1"/>
        <end position="20"/>
    </location>
</feature>
<dbReference type="STRING" id="1604334.SAMN05421546_1032"/>
<dbReference type="Proteomes" id="UP000241788">
    <property type="component" value="Unassembled WGS sequence"/>
</dbReference>
<feature type="transmembrane region" description="Helical" evidence="2">
    <location>
        <begin position="111"/>
        <end position="137"/>
    </location>
</feature>
<evidence type="ECO:0000256" key="2">
    <source>
        <dbReference type="SAM" id="Phobius"/>
    </source>
</evidence>
<dbReference type="AlphaFoldDB" id="A0A1N6RKR6"/>
<dbReference type="EMBL" id="FTLW01000002">
    <property type="protein sequence ID" value="SIQ29405.1"/>
    <property type="molecule type" value="Genomic_DNA"/>
</dbReference>
<dbReference type="OrthoDB" id="9111327at2"/>
<keyword evidence="2" id="KW-1133">Transmembrane helix</keyword>